<dbReference type="PANTHER" id="PTHR48111">
    <property type="entry name" value="REGULATOR OF RPOS"/>
    <property type="match status" value="1"/>
</dbReference>
<keyword evidence="1" id="KW-0597">Phosphoprotein</keyword>
<dbReference type="RefSeq" id="WP_345654932.1">
    <property type="nucleotide sequence ID" value="NZ_BAABEP010000079.1"/>
</dbReference>
<dbReference type="Pfam" id="PF00486">
    <property type="entry name" value="Trans_reg_C"/>
    <property type="match status" value="1"/>
</dbReference>
<evidence type="ECO:0000256" key="5">
    <source>
        <dbReference type="PROSITE-ProRule" id="PRU01091"/>
    </source>
</evidence>
<reference evidence="8" key="1">
    <citation type="journal article" date="2019" name="Int. J. Syst. Evol. Microbiol.">
        <title>The Global Catalogue of Microorganisms (GCM) 10K type strain sequencing project: providing services to taxonomists for standard genome sequencing and annotation.</title>
        <authorList>
            <consortium name="The Broad Institute Genomics Platform"/>
            <consortium name="The Broad Institute Genome Sequencing Center for Infectious Disease"/>
            <person name="Wu L."/>
            <person name="Ma J."/>
        </authorList>
    </citation>
    <scope>NUCLEOTIDE SEQUENCE [LARGE SCALE GENOMIC DNA]</scope>
    <source>
        <strain evidence="8">JCM 30846</strain>
    </source>
</reference>
<evidence type="ECO:0000256" key="4">
    <source>
        <dbReference type="ARBA" id="ARBA00023163"/>
    </source>
</evidence>
<dbReference type="InterPro" id="IPR001867">
    <property type="entry name" value="OmpR/PhoB-type_DNA-bd"/>
</dbReference>
<comment type="caution">
    <text evidence="7">The sequence shown here is derived from an EMBL/GenBank/DDBJ whole genome shotgun (WGS) entry which is preliminary data.</text>
</comment>
<dbReference type="InterPro" id="IPR039420">
    <property type="entry name" value="WalR-like"/>
</dbReference>
<keyword evidence="8" id="KW-1185">Reference proteome</keyword>
<feature type="DNA-binding region" description="OmpR/PhoB-type" evidence="5">
    <location>
        <begin position="79"/>
        <end position="177"/>
    </location>
</feature>
<dbReference type="InterPro" id="IPR016032">
    <property type="entry name" value="Sig_transdc_resp-reg_C-effctor"/>
</dbReference>
<dbReference type="PROSITE" id="PS51755">
    <property type="entry name" value="OMPR_PHOB"/>
    <property type="match status" value="1"/>
</dbReference>
<evidence type="ECO:0000256" key="1">
    <source>
        <dbReference type="ARBA" id="ARBA00022553"/>
    </source>
</evidence>
<evidence type="ECO:0000256" key="2">
    <source>
        <dbReference type="ARBA" id="ARBA00023015"/>
    </source>
</evidence>
<dbReference type="Proteomes" id="UP001499884">
    <property type="component" value="Unassembled WGS sequence"/>
</dbReference>
<evidence type="ECO:0000313" key="7">
    <source>
        <dbReference type="EMBL" id="GAA3758936.1"/>
    </source>
</evidence>
<feature type="domain" description="OmpR/PhoB-type" evidence="6">
    <location>
        <begin position="79"/>
        <end position="177"/>
    </location>
</feature>
<keyword evidence="4" id="KW-0804">Transcription</keyword>
<dbReference type="CDD" id="cd00383">
    <property type="entry name" value="trans_reg_C"/>
    <property type="match status" value="1"/>
</dbReference>
<protein>
    <recommendedName>
        <fullName evidence="6">OmpR/PhoB-type domain-containing protein</fullName>
    </recommendedName>
</protein>
<keyword evidence="2" id="KW-0805">Transcription regulation</keyword>
<name>A0ABP7GBM8_9ACTN</name>
<gene>
    <name evidence="7" type="ORF">GCM10023082_61840</name>
</gene>
<evidence type="ECO:0000259" key="6">
    <source>
        <dbReference type="PROSITE" id="PS51755"/>
    </source>
</evidence>
<dbReference type="EMBL" id="BAABEP010000079">
    <property type="protein sequence ID" value="GAA3758936.1"/>
    <property type="molecule type" value="Genomic_DNA"/>
</dbReference>
<keyword evidence="3 5" id="KW-0238">DNA-binding</keyword>
<dbReference type="InterPro" id="IPR036388">
    <property type="entry name" value="WH-like_DNA-bd_sf"/>
</dbReference>
<organism evidence="7 8">
    <name type="scientific">Streptomyces tremellae</name>
    <dbReference type="NCBI Taxonomy" id="1124239"/>
    <lineage>
        <taxon>Bacteria</taxon>
        <taxon>Bacillati</taxon>
        <taxon>Actinomycetota</taxon>
        <taxon>Actinomycetes</taxon>
        <taxon>Kitasatosporales</taxon>
        <taxon>Streptomycetaceae</taxon>
        <taxon>Streptomyces</taxon>
    </lineage>
</organism>
<evidence type="ECO:0000256" key="3">
    <source>
        <dbReference type="ARBA" id="ARBA00023125"/>
    </source>
</evidence>
<dbReference type="PANTHER" id="PTHR48111:SF4">
    <property type="entry name" value="DNA-BINDING DUAL TRANSCRIPTIONAL REGULATOR OMPR"/>
    <property type="match status" value="1"/>
</dbReference>
<dbReference type="Gene3D" id="1.10.10.10">
    <property type="entry name" value="Winged helix-like DNA-binding domain superfamily/Winged helix DNA-binding domain"/>
    <property type="match status" value="1"/>
</dbReference>
<accession>A0ABP7GBM8</accession>
<proteinExistence type="predicted"/>
<dbReference type="SMART" id="SM00862">
    <property type="entry name" value="Trans_reg_C"/>
    <property type="match status" value="1"/>
</dbReference>
<evidence type="ECO:0000313" key="8">
    <source>
        <dbReference type="Proteomes" id="UP001499884"/>
    </source>
</evidence>
<dbReference type="SUPFAM" id="SSF46894">
    <property type="entry name" value="C-terminal effector domain of the bipartite response regulators"/>
    <property type="match status" value="1"/>
</dbReference>
<sequence length="179" mass="19446">MTTALPSADPAPVSRTAPRLRLATPAEPVEAGGTQQLTAYLVLLPADTDPAPLFADAGLRPHIQAVAIDEVPTPPPAPARVPLVRDGVLVDADQRTAAVDGAELDLTFLEFSLLAHLMERPGQVYSREQLIHHVWGYDHVGDGRTVDVHVARLRRKLGPAHRRSIVTVRRVGYKYVPRA</sequence>